<dbReference type="Proteomes" id="UP000539075">
    <property type="component" value="Unassembled WGS sequence"/>
</dbReference>
<name>A0A7W8C3S0_9BACT</name>
<dbReference type="RefSeq" id="WP_183719836.1">
    <property type="nucleotide sequence ID" value="NZ_JACHGO010000005.1"/>
</dbReference>
<dbReference type="AlphaFoldDB" id="A0A7W8C3S0"/>
<evidence type="ECO:0000313" key="1">
    <source>
        <dbReference type="EMBL" id="MBB5143907.1"/>
    </source>
</evidence>
<dbReference type="EMBL" id="JACHGO010000005">
    <property type="protein sequence ID" value="MBB5143907.1"/>
    <property type="molecule type" value="Genomic_DNA"/>
</dbReference>
<organism evidence="1 2">
    <name type="scientific">Desulfovibrio intestinalis</name>
    <dbReference type="NCBI Taxonomy" id="58621"/>
    <lineage>
        <taxon>Bacteria</taxon>
        <taxon>Pseudomonadati</taxon>
        <taxon>Thermodesulfobacteriota</taxon>
        <taxon>Desulfovibrionia</taxon>
        <taxon>Desulfovibrionales</taxon>
        <taxon>Desulfovibrionaceae</taxon>
        <taxon>Desulfovibrio</taxon>
    </lineage>
</organism>
<protein>
    <submittedName>
        <fullName evidence="1">Uncharacterized protein</fullName>
    </submittedName>
</protein>
<accession>A0A7W8C3S0</accession>
<evidence type="ECO:0000313" key="2">
    <source>
        <dbReference type="Proteomes" id="UP000539075"/>
    </source>
</evidence>
<proteinExistence type="predicted"/>
<keyword evidence="2" id="KW-1185">Reference proteome</keyword>
<comment type="caution">
    <text evidence="1">The sequence shown here is derived from an EMBL/GenBank/DDBJ whole genome shotgun (WGS) entry which is preliminary data.</text>
</comment>
<reference evidence="1 2" key="1">
    <citation type="submission" date="2020-08" db="EMBL/GenBank/DDBJ databases">
        <title>Genomic Encyclopedia of Type Strains, Phase IV (KMG-IV): sequencing the most valuable type-strain genomes for metagenomic binning, comparative biology and taxonomic classification.</title>
        <authorList>
            <person name="Goeker M."/>
        </authorList>
    </citation>
    <scope>NUCLEOTIDE SEQUENCE [LARGE SCALE GENOMIC DNA]</scope>
    <source>
        <strain evidence="1 2">DSM 11275</strain>
    </source>
</reference>
<gene>
    <name evidence="1" type="ORF">HNQ38_002007</name>
</gene>
<sequence>MTPESQNQINSMLHVQSGNTSSSGQHFEIYSDAPLAALDESTLQILRELERSGGSFVEALEARLEIMQEAFMAQIRSHVEKRGLKLDDRLLLYLSPAGQLVVEGNDEDADSLCHIISQQPHLQRHFQQMAQVALLSHGLTVASQAQQALAAGDEMIEEPLFSRYHMCLKGPLSHFYIR</sequence>